<evidence type="ECO:0000313" key="3">
    <source>
        <dbReference type="Proteomes" id="UP000000333"/>
    </source>
</evidence>
<feature type="domain" description="Transglycosylase SLT" evidence="1">
    <location>
        <begin position="48"/>
        <end position="158"/>
    </location>
</feature>
<dbReference type="EMBL" id="CP002106">
    <property type="protein sequence ID" value="ADK68420.1"/>
    <property type="molecule type" value="Genomic_DNA"/>
</dbReference>
<dbReference type="GeneID" id="78512723"/>
<dbReference type="Pfam" id="PF01464">
    <property type="entry name" value="SLT"/>
    <property type="match status" value="1"/>
</dbReference>
<dbReference type="SUPFAM" id="SSF53955">
    <property type="entry name" value="Lysozyme-like"/>
    <property type="match status" value="1"/>
</dbReference>
<dbReference type="PANTHER" id="PTHR37423:SF2">
    <property type="entry name" value="MEMBRANE-BOUND LYTIC MUREIN TRANSGLYCOSYLASE C"/>
    <property type="match status" value="1"/>
</dbReference>
<dbReference type="Gene3D" id="1.10.530.10">
    <property type="match status" value="1"/>
</dbReference>
<dbReference type="CDD" id="cd16896">
    <property type="entry name" value="LT_Slt70-like"/>
    <property type="match status" value="1"/>
</dbReference>
<dbReference type="PANTHER" id="PTHR37423">
    <property type="entry name" value="SOLUBLE LYTIC MUREIN TRANSGLYCOSYLASE-RELATED"/>
    <property type="match status" value="1"/>
</dbReference>
<dbReference type="CAZy" id="GH23">
    <property type="family name" value="Glycoside Hydrolase Family 23"/>
</dbReference>
<reference evidence="2 3" key="1">
    <citation type="journal article" date="2010" name="Stand. Genomic Sci.">
        <title>Complete genome sequence of Olsenella uli type strain (VPI D76D-27C).</title>
        <authorList>
            <person name="Goker M."/>
            <person name="Held B."/>
            <person name="Lucas S."/>
            <person name="Nolan M."/>
            <person name="Yasawong M."/>
            <person name="Glavina Del Rio T."/>
            <person name="Tice H."/>
            <person name="Cheng J.F."/>
            <person name="Bruce D."/>
            <person name="Detter J.C."/>
            <person name="Tapia R."/>
            <person name="Han C."/>
            <person name="Goodwin L."/>
            <person name="Pitluck S."/>
            <person name="Liolios K."/>
            <person name="Ivanova N."/>
            <person name="Mavromatis K."/>
            <person name="Mikhailova N."/>
            <person name="Pati A."/>
            <person name="Chen A."/>
            <person name="Palaniappan K."/>
            <person name="Land M."/>
            <person name="Hauser L."/>
            <person name="Chang Y.J."/>
            <person name="Jeffries C.D."/>
            <person name="Rohde M."/>
            <person name="Sikorski J."/>
            <person name="Pukall R."/>
            <person name="Woyke T."/>
            <person name="Bristow J."/>
            <person name="Eisen J.A."/>
            <person name="Markowitz V."/>
            <person name="Hugenholtz P."/>
            <person name="Kyrpides N.C."/>
            <person name="Klenk H.P."/>
            <person name="Lapidus A."/>
        </authorList>
    </citation>
    <scope>NUCLEOTIDE SEQUENCE [LARGE SCALE GENOMIC DNA]</scope>
    <source>
        <strain evidence="3">ATCC 49627 / DSM 7084 / CIP 109912 / JCM 12494 / NCIMB 702895 / VPI D76D-27C</strain>
    </source>
</reference>
<dbReference type="HOGENOM" id="CLU_065765_7_0_11"/>
<accession>E1QWB7</accession>
<organism evidence="2 3">
    <name type="scientific">Olsenella uli (strain ATCC 49627 / DSM 7084 / CCUG 31166 / CIP 109912 / JCM 12494 / LMG 11480 / NCIMB 702895 / VPI D76D-27C)</name>
    <name type="common">Lactobacillus uli</name>
    <dbReference type="NCBI Taxonomy" id="633147"/>
    <lineage>
        <taxon>Bacteria</taxon>
        <taxon>Bacillati</taxon>
        <taxon>Actinomycetota</taxon>
        <taxon>Coriobacteriia</taxon>
        <taxon>Coriobacteriales</taxon>
        <taxon>Atopobiaceae</taxon>
        <taxon>Olsenella</taxon>
    </lineage>
</organism>
<gene>
    <name evidence="2" type="ordered locus">Olsu_1315</name>
</gene>
<sequence>MREMRFWRWFRTLPLMAMGVLCVLTALVSVAPDALVRQMLFPVKYADLIESASERYGVDEYLICAVIKCESDWDSKATSSAGAVGLMQLIPSTSQEVARLGLVSASAYDPDNLTDPATNIEYGTAYLAYLQSNLSSRDQVVAAYNAGLGAVSGWLSQGEDISNQIRYAETATYLVRVNEAYERYAQFYPNGIAAA</sequence>
<dbReference type="OrthoDB" id="5244690at2"/>
<dbReference type="AlphaFoldDB" id="E1QWB7"/>
<name>E1QWB7_OLSUV</name>
<protein>
    <submittedName>
        <fullName evidence="2">Lytic transglycosylase catalytic</fullName>
    </submittedName>
</protein>
<proteinExistence type="predicted"/>
<dbReference type="Proteomes" id="UP000000333">
    <property type="component" value="Chromosome"/>
</dbReference>
<dbReference type="KEGG" id="ols:Olsu_1315"/>
<evidence type="ECO:0000259" key="1">
    <source>
        <dbReference type="Pfam" id="PF01464"/>
    </source>
</evidence>
<evidence type="ECO:0000313" key="2">
    <source>
        <dbReference type="EMBL" id="ADK68420.1"/>
    </source>
</evidence>
<keyword evidence="3" id="KW-1185">Reference proteome</keyword>
<dbReference type="InterPro" id="IPR023346">
    <property type="entry name" value="Lysozyme-like_dom_sf"/>
</dbReference>
<dbReference type="InterPro" id="IPR008258">
    <property type="entry name" value="Transglycosylase_SLT_dom_1"/>
</dbReference>
<dbReference type="STRING" id="633147.Olsu_1315"/>
<dbReference type="PATRIC" id="fig|633147.7.peg.214"/>
<dbReference type="RefSeq" id="WP_013252172.1">
    <property type="nucleotide sequence ID" value="NC_014363.1"/>
</dbReference>
<dbReference type="eggNOG" id="COG0741">
    <property type="taxonomic scope" value="Bacteria"/>
</dbReference>